<sequence>MVNLTKLLGLERRNPKDDDGTMGLYSKDGLFFKTSIWKVVTIAKLFWRYGWDIKRIGEWVTTMMSSFSRIYEYQEKGMAFTTVEDMLKAMDEQFINYTRISAQTMFKDAGFSEIFINELVMSAMRVNYGQTTDTHGFVAAVSMAGVESGLWSVKGGNKNVAESLLKASGARLIQGKVTNINMMKSATGMPSYEVQYEKAGQQADQEESIAEYDLVIMATPLDGNAKMKVVFEGFPSTFNIPNIPFHSLEAMFVCGHVNLSTFGMDQQDELPDSIMTTNAEVFFNSIGLLEPVDEISNKAGKPEESEEYGVWKVFLNKVPTEAEVQALFDTRKSVQLVNWLAYPQYQPTKELPSFVLYDRLYFINAIEAAASAMEMSVIGAKNVALLAYNQWYSHLDKIDEVLVPSDSSQDSAQGKQAQESVKSEEL</sequence>
<keyword evidence="6" id="KW-0560">Oxidoreductase</keyword>
<dbReference type="Proteomes" id="UP000245119">
    <property type="component" value="Linkage Group LG3"/>
</dbReference>
<evidence type="ECO:0000313" key="10">
    <source>
        <dbReference type="EMBL" id="PVD34075.1"/>
    </source>
</evidence>
<evidence type="ECO:0000256" key="2">
    <source>
        <dbReference type="ARBA" id="ARBA00009967"/>
    </source>
</evidence>
<evidence type="ECO:0000256" key="7">
    <source>
        <dbReference type="ARBA" id="ARBA00023180"/>
    </source>
</evidence>
<feature type="domain" description="Prenylcysteine lyase" evidence="9">
    <location>
        <begin position="32"/>
        <end position="400"/>
    </location>
</feature>
<evidence type="ECO:0000256" key="1">
    <source>
        <dbReference type="ARBA" id="ARBA00001974"/>
    </source>
</evidence>
<evidence type="ECO:0000256" key="5">
    <source>
        <dbReference type="ARBA" id="ARBA00022827"/>
    </source>
</evidence>
<keyword evidence="11" id="KW-1185">Reference proteome</keyword>
<dbReference type="InterPro" id="IPR010795">
    <property type="entry name" value="Prenylcys_lyase"/>
</dbReference>
<comment type="similarity">
    <text evidence="2">Belongs to the prenylcysteine oxidase family.</text>
</comment>
<dbReference type="GO" id="GO:0030328">
    <property type="term" value="P:prenylcysteine catabolic process"/>
    <property type="evidence" value="ECO:0007669"/>
    <property type="project" value="InterPro"/>
</dbReference>
<evidence type="ECO:0000313" key="11">
    <source>
        <dbReference type="Proteomes" id="UP000245119"/>
    </source>
</evidence>
<protein>
    <recommendedName>
        <fullName evidence="9">Prenylcysteine lyase domain-containing protein</fullName>
    </recommendedName>
</protein>
<organism evidence="10 11">
    <name type="scientific">Pomacea canaliculata</name>
    <name type="common">Golden apple snail</name>
    <dbReference type="NCBI Taxonomy" id="400727"/>
    <lineage>
        <taxon>Eukaryota</taxon>
        <taxon>Metazoa</taxon>
        <taxon>Spiralia</taxon>
        <taxon>Lophotrochozoa</taxon>
        <taxon>Mollusca</taxon>
        <taxon>Gastropoda</taxon>
        <taxon>Caenogastropoda</taxon>
        <taxon>Architaenioglossa</taxon>
        <taxon>Ampullarioidea</taxon>
        <taxon>Ampullariidae</taxon>
        <taxon>Pomacea</taxon>
    </lineage>
</organism>
<keyword evidence="4" id="KW-0732">Signal</keyword>
<dbReference type="PANTHER" id="PTHR15944:SF0">
    <property type="entry name" value="PRENYLCYSTEINE LYASE DOMAIN-CONTAINING PROTEIN"/>
    <property type="match status" value="1"/>
</dbReference>
<name>A0A2T7PKW7_POMCA</name>
<evidence type="ECO:0000256" key="3">
    <source>
        <dbReference type="ARBA" id="ARBA00022630"/>
    </source>
</evidence>
<gene>
    <name evidence="10" type="ORF">C0Q70_05337</name>
</gene>
<reference evidence="10 11" key="1">
    <citation type="submission" date="2018-04" db="EMBL/GenBank/DDBJ databases">
        <title>The genome of golden apple snail Pomacea canaliculata provides insight into stress tolerance and invasive adaptation.</title>
        <authorList>
            <person name="Liu C."/>
            <person name="Liu B."/>
            <person name="Ren Y."/>
            <person name="Zhang Y."/>
            <person name="Wang H."/>
            <person name="Li S."/>
            <person name="Jiang F."/>
            <person name="Yin L."/>
            <person name="Zhang G."/>
            <person name="Qian W."/>
            <person name="Fan W."/>
        </authorList>
    </citation>
    <scope>NUCLEOTIDE SEQUENCE [LARGE SCALE GENOMIC DNA]</scope>
    <source>
        <strain evidence="10">SZHN2017</strain>
        <tissue evidence="10">Muscle</tissue>
    </source>
</reference>
<dbReference type="GO" id="GO:0030327">
    <property type="term" value="P:prenylated protein catabolic process"/>
    <property type="evidence" value="ECO:0007669"/>
    <property type="project" value="TreeGrafter"/>
</dbReference>
<dbReference type="SUPFAM" id="SSF51905">
    <property type="entry name" value="FAD/NAD(P)-binding domain"/>
    <property type="match status" value="1"/>
</dbReference>
<dbReference type="GO" id="GO:0001735">
    <property type="term" value="F:prenylcysteine oxidase activity"/>
    <property type="evidence" value="ECO:0007669"/>
    <property type="project" value="InterPro"/>
</dbReference>
<keyword evidence="3" id="KW-0285">Flavoprotein</keyword>
<dbReference type="Pfam" id="PF07156">
    <property type="entry name" value="Prenylcys_lyase"/>
    <property type="match status" value="1"/>
</dbReference>
<feature type="compositionally biased region" description="Polar residues" evidence="8">
    <location>
        <begin position="406"/>
        <end position="420"/>
    </location>
</feature>
<comment type="cofactor">
    <cofactor evidence="1">
        <name>FAD</name>
        <dbReference type="ChEBI" id="CHEBI:57692"/>
    </cofactor>
</comment>
<proteinExistence type="inferred from homology"/>
<comment type="caution">
    <text evidence="10">The sequence shown here is derived from an EMBL/GenBank/DDBJ whole genome shotgun (WGS) entry which is preliminary data.</text>
</comment>
<dbReference type="STRING" id="400727.A0A2T7PKW7"/>
<feature type="region of interest" description="Disordered" evidence="8">
    <location>
        <begin position="406"/>
        <end position="426"/>
    </location>
</feature>
<evidence type="ECO:0000256" key="6">
    <source>
        <dbReference type="ARBA" id="ARBA00023002"/>
    </source>
</evidence>
<dbReference type="InterPro" id="IPR036188">
    <property type="entry name" value="FAD/NAD-bd_sf"/>
</dbReference>
<keyword evidence="7" id="KW-0325">Glycoprotein</keyword>
<accession>A0A2T7PKW7</accession>
<dbReference type="EMBL" id="PZQS01000003">
    <property type="protein sequence ID" value="PVD34075.1"/>
    <property type="molecule type" value="Genomic_DNA"/>
</dbReference>
<dbReference type="InterPro" id="IPR017046">
    <property type="entry name" value="Prenylcysteine_Oxase1"/>
</dbReference>
<evidence type="ECO:0000259" key="9">
    <source>
        <dbReference type="Pfam" id="PF07156"/>
    </source>
</evidence>
<dbReference type="AlphaFoldDB" id="A0A2T7PKW7"/>
<dbReference type="PANTHER" id="PTHR15944">
    <property type="entry name" value="FARNESYLCYSTEINE LYASE"/>
    <property type="match status" value="1"/>
</dbReference>
<dbReference type="OrthoDB" id="437369at2759"/>
<evidence type="ECO:0000256" key="8">
    <source>
        <dbReference type="SAM" id="MobiDB-lite"/>
    </source>
</evidence>
<keyword evidence="5" id="KW-0274">FAD</keyword>
<evidence type="ECO:0000256" key="4">
    <source>
        <dbReference type="ARBA" id="ARBA00022729"/>
    </source>
</evidence>